<dbReference type="EMBL" id="MF459646">
    <property type="protein sequence ID" value="ASU03661.1"/>
    <property type="molecule type" value="Genomic_DNA"/>
</dbReference>
<reference evidence="2" key="1">
    <citation type="submission" date="2017-07" db="EMBL/GenBank/DDBJ databases">
        <authorList>
            <person name="Putnam M.J."/>
            <person name="Sharma R."/>
            <person name="Kruger J.L."/>
            <person name="Berg J.A."/>
            <person name="Payne A.M."/>
            <person name="Fajardo C.P."/>
            <person name="Breakwell D.P."/>
            <person name="Hope S."/>
            <person name="Grose J.H."/>
        </authorList>
    </citation>
    <scope>NUCLEOTIDE SEQUENCE [LARGE SCALE GENOMIC DNA]</scope>
</reference>
<proteinExistence type="predicted"/>
<gene>
    <name evidence="1" type="ORF">RISINGSUN_9</name>
</gene>
<keyword evidence="2" id="KW-1185">Reference proteome</keyword>
<protein>
    <submittedName>
        <fullName evidence="1">Uncharacterized protein</fullName>
    </submittedName>
</protein>
<dbReference type="Proteomes" id="UP000225553">
    <property type="component" value="Segment"/>
</dbReference>
<organism evidence="1 2">
    <name type="scientific">Erwinia phage vB_EamM_RisingSun</name>
    <dbReference type="NCBI Taxonomy" id="2026080"/>
    <lineage>
        <taxon>Viruses</taxon>
        <taxon>Duplodnaviria</taxon>
        <taxon>Heunggongvirae</taxon>
        <taxon>Uroviricota</taxon>
        <taxon>Caudoviricetes</taxon>
        <taxon>Chimalliviridae</taxon>
        <taxon>Risingsunvirus</taxon>
        <taxon>Risingsunvirus risingsun</taxon>
    </lineage>
</organism>
<name>A0A223LI11_9CAUD</name>
<sequence length="33" mass="4025">MIYHHDHIIFLFSISFQTCTIRVNLNPIFRFVT</sequence>
<evidence type="ECO:0000313" key="2">
    <source>
        <dbReference type="Proteomes" id="UP000225553"/>
    </source>
</evidence>
<evidence type="ECO:0000313" key="1">
    <source>
        <dbReference type="EMBL" id="ASU03661.1"/>
    </source>
</evidence>
<accession>A0A223LI11</accession>